<dbReference type="EMBL" id="LSMT01001593">
    <property type="protein sequence ID" value="PFX12094.1"/>
    <property type="molecule type" value="Genomic_DNA"/>
</dbReference>
<dbReference type="PROSITE" id="PS50041">
    <property type="entry name" value="C_TYPE_LECTIN_2"/>
    <property type="match status" value="1"/>
</dbReference>
<evidence type="ECO:0000313" key="8">
    <source>
        <dbReference type="EMBL" id="PFX12094.1"/>
    </source>
</evidence>
<dbReference type="InterPro" id="IPR016186">
    <property type="entry name" value="C-type_lectin-like/link_sf"/>
</dbReference>
<dbReference type="Gene3D" id="2.10.25.10">
    <property type="entry name" value="Laminin"/>
    <property type="match status" value="1"/>
</dbReference>
<dbReference type="PROSITE" id="PS50026">
    <property type="entry name" value="EGF_3"/>
    <property type="match status" value="1"/>
</dbReference>
<dbReference type="InterPro" id="IPR018097">
    <property type="entry name" value="EGF_Ca-bd_CS"/>
</dbReference>
<accession>A0A2B4R138</accession>
<dbReference type="InterPro" id="IPR000152">
    <property type="entry name" value="EGF-type_Asp/Asn_hydroxyl_site"/>
</dbReference>
<dbReference type="PANTHER" id="PTHR22803">
    <property type="entry name" value="MANNOSE, PHOSPHOLIPASE, LECTIN RECEPTOR RELATED"/>
    <property type="match status" value="1"/>
</dbReference>
<evidence type="ECO:0000256" key="3">
    <source>
        <dbReference type="ARBA" id="ARBA00022737"/>
    </source>
</evidence>
<keyword evidence="3" id="KW-0677">Repeat</keyword>
<evidence type="ECO:0000256" key="2">
    <source>
        <dbReference type="ARBA" id="ARBA00022729"/>
    </source>
</evidence>
<dbReference type="Proteomes" id="UP000225706">
    <property type="component" value="Unassembled WGS sequence"/>
</dbReference>
<evidence type="ECO:0000259" key="7">
    <source>
        <dbReference type="PROSITE" id="PS50041"/>
    </source>
</evidence>
<feature type="domain" description="EGF-like" evidence="6">
    <location>
        <begin position="433"/>
        <end position="471"/>
    </location>
</feature>
<dbReference type="AlphaFoldDB" id="A0A2B4R138"/>
<keyword evidence="2" id="KW-0732">Signal</keyword>
<evidence type="ECO:0000256" key="5">
    <source>
        <dbReference type="PROSITE-ProRule" id="PRU00076"/>
    </source>
</evidence>
<dbReference type="SMART" id="SM00179">
    <property type="entry name" value="EGF_CA"/>
    <property type="match status" value="1"/>
</dbReference>
<sequence>MFDVKHLVDKVIEFVHALLENFGHILASYDASSLFTNVPLDETIAILTEKAFSDNWFNSKYNLNISKEDLTDLLNVSTKGQLFQFNGALNEQTDRVAMGSPLGPLLANVLLSSLEERLVLEEKVNNQNFTVCAMRSGRNGNNFNPFATIDWMAYQGAPPEGMTGRIKMTKWWSGTNCADVTFRKDKFKVSPVVLVTSDHLRSGKKHDAALVWTEDVTKDSFKACLRELQNFDGKHQDIYVTWFAFAKLHKPLFTEHGSVNFPNTNPPTDKDNNAYCENMNVSGFRVCVKELYETRYDPVSVNYAVLTDICSPGWSYFNGFCYFTSDTCTDWITAVTKCRQENSVLVDVNNTEENVYIQHRHNGDKSWLGLNDRSAEGGFTWVDRGHGNFTAWAENQPNNFKEEDCVHALGVKYSYEWNDVQCRDCYQFTCKKDLDECQHDLNYCHKLATCTNQRGSYKCKCKAGYPGDGFDCYYSYAASICVWKYTSSAFLFSLVNKPGWGPVKLTQQGRYSHYRIHSILSCSSYGSTFGAGNDLYIASYASSNTNSFSNLGYTYSPPSGHSYATSFTRSFLAGSYHFQPDEVEVFYETT</sequence>
<dbReference type="InterPro" id="IPR037221">
    <property type="entry name" value="H-type_lectin_dom_sf"/>
</dbReference>
<evidence type="ECO:0000256" key="4">
    <source>
        <dbReference type="ARBA" id="ARBA00023157"/>
    </source>
</evidence>
<dbReference type="InterPro" id="IPR001881">
    <property type="entry name" value="EGF-like_Ca-bd_dom"/>
</dbReference>
<dbReference type="PROSITE" id="PS01187">
    <property type="entry name" value="EGF_CA"/>
    <property type="match status" value="1"/>
</dbReference>
<dbReference type="CDD" id="cd00054">
    <property type="entry name" value="EGF_CA"/>
    <property type="match status" value="1"/>
</dbReference>
<dbReference type="Pfam" id="PF12947">
    <property type="entry name" value="EGF_3"/>
    <property type="match status" value="1"/>
</dbReference>
<dbReference type="InterPro" id="IPR050111">
    <property type="entry name" value="C-type_lectin/snaclec_domain"/>
</dbReference>
<dbReference type="InterPro" id="IPR016187">
    <property type="entry name" value="CTDL_fold"/>
</dbReference>
<dbReference type="PROSITE" id="PS00010">
    <property type="entry name" value="ASX_HYDROXYL"/>
    <property type="match status" value="1"/>
</dbReference>
<dbReference type="InterPro" id="IPR024731">
    <property type="entry name" value="NELL2-like_EGF"/>
</dbReference>
<dbReference type="SUPFAM" id="SSF56436">
    <property type="entry name" value="C-type lectin-like"/>
    <property type="match status" value="1"/>
</dbReference>
<dbReference type="OrthoDB" id="5948045at2759"/>
<dbReference type="InterPro" id="IPR018378">
    <property type="entry name" value="C-type_lectin_CS"/>
</dbReference>
<proteinExistence type="predicted"/>
<gene>
    <name evidence="8" type="primary">ACAN</name>
    <name evidence="8" type="ORF">AWC38_SpisGene24000</name>
</gene>
<protein>
    <submittedName>
        <fullName evidence="8">Aggrecan core protein</fullName>
    </submittedName>
</protein>
<keyword evidence="4" id="KW-1015">Disulfide bond</keyword>
<dbReference type="Gene3D" id="2.60.40.2080">
    <property type="match status" value="1"/>
</dbReference>
<comment type="caution">
    <text evidence="5">Lacks conserved residue(s) required for the propagation of feature annotation.</text>
</comment>
<dbReference type="Gene3D" id="3.10.100.10">
    <property type="entry name" value="Mannose-Binding Protein A, subunit A"/>
    <property type="match status" value="1"/>
</dbReference>
<name>A0A2B4R138_STYPI</name>
<evidence type="ECO:0000259" key="6">
    <source>
        <dbReference type="PROSITE" id="PS50026"/>
    </source>
</evidence>
<dbReference type="PROSITE" id="PS00615">
    <property type="entry name" value="C_TYPE_LECTIN_1"/>
    <property type="match status" value="1"/>
</dbReference>
<evidence type="ECO:0000313" key="9">
    <source>
        <dbReference type="Proteomes" id="UP000225706"/>
    </source>
</evidence>
<dbReference type="SUPFAM" id="SSF57196">
    <property type="entry name" value="EGF/Laminin"/>
    <property type="match status" value="1"/>
</dbReference>
<dbReference type="GO" id="GO:0005509">
    <property type="term" value="F:calcium ion binding"/>
    <property type="evidence" value="ECO:0007669"/>
    <property type="project" value="InterPro"/>
</dbReference>
<dbReference type="SMART" id="SM00034">
    <property type="entry name" value="CLECT"/>
    <property type="match status" value="1"/>
</dbReference>
<reference evidence="9" key="1">
    <citation type="journal article" date="2017" name="bioRxiv">
        <title>Comparative analysis of the genomes of Stylophora pistillata and Acropora digitifera provides evidence for extensive differences between species of corals.</title>
        <authorList>
            <person name="Voolstra C.R."/>
            <person name="Li Y."/>
            <person name="Liew Y.J."/>
            <person name="Baumgarten S."/>
            <person name="Zoccola D."/>
            <person name="Flot J.-F."/>
            <person name="Tambutte S."/>
            <person name="Allemand D."/>
            <person name="Aranda M."/>
        </authorList>
    </citation>
    <scope>NUCLEOTIDE SEQUENCE [LARGE SCALE GENOMIC DNA]</scope>
</reference>
<keyword evidence="1 5" id="KW-0245">EGF-like domain</keyword>
<dbReference type="Pfam" id="PF00059">
    <property type="entry name" value="Lectin_C"/>
    <property type="match status" value="1"/>
</dbReference>
<feature type="domain" description="C-type lectin" evidence="7">
    <location>
        <begin position="317"/>
        <end position="431"/>
    </location>
</feature>
<evidence type="ECO:0000256" key="1">
    <source>
        <dbReference type="ARBA" id="ARBA00022536"/>
    </source>
</evidence>
<dbReference type="InterPro" id="IPR001304">
    <property type="entry name" value="C-type_lectin-like"/>
</dbReference>
<dbReference type="FunFam" id="2.10.25.10:FF:000038">
    <property type="entry name" value="Fibrillin 2"/>
    <property type="match status" value="1"/>
</dbReference>
<keyword evidence="9" id="KW-1185">Reference proteome</keyword>
<organism evidence="8 9">
    <name type="scientific">Stylophora pistillata</name>
    <name type="common">Smooth cauliflower coral</name>
    <dbReference type="NCBI Taxonomy" id="50429"/>
    <lineage>
        <taxon>Eukaryota</taxon>
        <taxon>Metazoa</taxon>
        <taxon>Cnidaria</taxon>
        <taxon>Anthozoa</taxon>
        <taxon>Hexacorallia</taxon>
        <taxon>Scleractinia</taxon>
        <taxon>Astrocoeniina</taxon>
        <taxon>Pocilloporidae</taxon>
        <taxon>Stylophora</taxon>
    </lineage>
</organism>
<dbReference type="InterPro" id="IPR000742">
    <property type="entry name" value="EGF"/>
</dbReference>
<comment type="caution">
    <text evidence="8">The sequence shown here is derived from an EMBL/GenBank/DDBJ whole genome shotgun (WGS) entry which is preliminary data.</text>
</comment>